<dbReference type="GO" id="GO:0004519">
    <property type="term" value="F:endonuclease activity"/>
    <property type="evidence" value="ECO:0007669"/>
    <property type="project" value="InterPro"/>
</dbReference>
<dbReference type="InterPro" id="IPR044930">
    <property type="entry name" value="Homing_endonuclease_His-Me"/>
</dbReference>
<accession>A0A8S3PYC2</accession>
<dbReference type="SUPFAM" id="SSF54060">
    <property type="entry name" value="His-Me finger endonucleases"/>
    <property type="match status" value="1"/>
</dbReference>
<comment type="caution">
    <text evidence="2">The sequence shown here is derived from an EMBL/GenBank/DDBJ whole genome shotgun (WGS) entry which is preliminary data.</text>
</comment>
<dbReference type="InterPro" id="IPR044925">
    <property type="entry name" value="His-Me_finger_sf"/>
</dbReference>
<evidence type="ECO:0000313" key="3">
    <source>
        <dbReference type="Proteomes" id="UP000683360"/>
    </source>
</evidence>
<protein>
    <recommendedName>
        <fullName evidence="1">Zinc-binding loop region of homing endonuclease domain-containing protein</fullName>
    </recommendedName>
</protein>
<dbReference type="AlphaFoldDB" id="A0A8S3PYC2"/>
<dbReference type="OrthoDB" id="6142332at2759"/>
<organism evidence="2 3">
    <name type="scientific">Mytilus edulis</name>
    <name type="common">Blue mussel</name>
    <dbReference type="NCBI Taxonomy" id="6550"/>
    <lineage>
        <taxon>Eukaryota</taxon>
        <taxon>Metazoa</taxon>
        <taxon>Spiralia</taxon>
        <taxon>Lophotrochozoa</taxon>
        <taxon>Mollusca</taxon>
        <taxon>Bivalvia</taxon>
        <taxon>Autobranchia</taxon>
        <taxon>Pteriomorphia</taxon>
        <taxon>Mytilida</taxon>
        <taxon>Mytiloidea</taxon>
        <taxon>Mytilidae</taxon>
        <taxon>Mytilinae</taxon>
        <taxon>Mytilus</taxon>
    </lineage>
</organism>
<dbReference type="Pfam" id="PF05551">
    <property type="entry name" value="zf-His_Me_endon"/>
    <property type="match status" value="1"/>
</dbReference>
<sequence>MAPYILKSTWIPDPSVTRRRNTATQTEEDTNQLEAVIENREIRDNGVQATVSTEDTKNYNTNSTKTQGSVNGKGCIEWSGTKKGKSGYGIQVVKWPQGEKKREAAHRVAYMIRHKLTRYDMPRVDENNNTIECSHICHNASCVNVNHLVLEPHAINLDRLHCKNQGLCSKSHKPYCLI</sequence>
<proteinExistence type="predicted"/>
<name>A0A8S3PYC2_MYTED</name>
<feature type="domain" description="Zinc-binding loop region of homing endonuclease" evidence="1">
    <location>
        <begin position="83"/>
        <end position="171"/>
    </location>
</feature>
<keyword evidence="3" id="KW-1185">Reference proteome</keyword>
<evidence type="ECO:0000313" key="2">
    <source>
        <dbReference type="EMBL" id="CAG2188496.1"/>
    </source>
</evidence>
<gene>
    <name evidence="2" type="ORF">MEDL_3908</name>
</gene>
<dbReference type="EMBL" id="CAJPWZ010000244">
    <property type="protein sequence ID" value="CAG2188496.1"/>
    <property type="molecule type" value="Genomic_DNA"/>
</dbReference>
<dbReference type="InterPro" id="IPR008704">
    <property type="entry name" value="Endonuclease_Zinc-binding_loop"/>
</dbReference>
<evidence type="ECO:0000259" key="1">
    <source>
        <dbReference type="Pfam" id="PF05551"/>
    </source>
</evidence>
<dbReference type="Proteomes" id="UP000683360">
    <property type="component" value="Unassembled WGS sequence"/>
</dbReference>
<reference evidence="2" key="1">
    <citation type="submission" date="2021-03" db="EMBL/GenBank/DDBJ databases">
        <authorList>
            <person name="Bekaert M."/>
        </authorList>
    </citation>
    <scope>NUCLEOTIDE SEQUENCE</scope>
</reference>
<dbReference type="Gene3D" id="3.90.75.10">
    <property type="entry name" value="Homing Intron 3 (I-ppo) Encoded Endonuclease, Chain A"/>
    <property type="match status" value="1"/>
</dbReference>